<dbReference type="EMBL" id="CP060716">
    <property type="protein sequence ID" value="QNN63986.1"/>
    <property type="molecule type" value="Genomic_DNA"/>
</dbReference>
<sequence length="253" mass="28349">MADPKVYLLDGGTLVIDASQVHWHHDLGQEVRFPVYSVLVDIDGGPLVMFDTGFDLDHVNKVLPFEKPLQTPEQTIPAQLALCGYKPEDVDIVINSHFHFDHVGGNKYLTNAQVLVHKDELRHALVPEPFERLGYSDLSFDFDKSKYKFISGEYEIAPGVTLIETPGHTVAHYSMLVELENSPSMLFAGDAAYTHKSIETEAVQGFHLDPTGSVDSLRKLAYVSRTRGADIYPSHEMEPFLTWKKAPEYYGGN</sequence>
<dbReference type="GO" id="GO:0016787">
    <property type="term" value="F:hydrolase activity"/>
    <property type="evidence" value="ECO:0007669"/>
    <property type="project" value="UniProtKB-KW"/>
</dbReference>
<dbReference type="InterPro" id="IPR051013">
    <property type="entry name" value="MBL_superfamily_lactonases"/>
</dbReference>
<evidence type="ECO:0000313" key="8">
    <source>
        <dbReference type="Proteomes" id="UP000515934"/>
    </source>
</evidence>
<keyword evidence="4" id="KW-0378">Hydrolase</keyword>
<evidence type="ECO:0000256" key="2">
    <source>
        <dbReference type="ARBA" id="ARBA00007749"/>
    </source>
</evidence>
<protein>
    <submittedName>
        <fullName evidence="7">N-acyl homoserine lactonase family protein</fullName>
    </submittedName>
</protein>
<reference evidence="7 8" key="1">
    <citation type="submission" date="2020-08" db="EMBL/GenBank/DDBJ databases">
        <title>Genome sequence of Leucobacter denitrificans KACC 14055T.</title>
        <authorList>
            <person name="Hyun D.-W."/>
            <person name="Bae J.-W."/>
        </authorList>
    </citation>
    <scope>NUCLEOTIDE SEQUENCE [LARGE SCALE GENOMIC DNA]</scope>
    <source>
        <strain evidence="7 8">KACC 14055</strain>
    </source>
</reference>
<gene>
    <name evidence="7" type="ORF">H9L06_08475</name>
</gene>
<keyword evidence="3" id="KW-0479">Metal-binding</keyword>
<comment type="similarity">
    <text evidence="2">Belongs to the metallo-beta-lactamase superfamily.</text>
</comment>
<dbReference type="PANTHER" id="PTHR42978:SF2">
    <property type="entry name" value="102 KBASES UNSTABLE REGION: FROM 1 TO 119443"/>
    <property type="match status" value="1"/>
</dbReference>
<dbReference type="SMART" id="SM00849">
    <property type="entry name" value="Lactamase_B"/>
    <property type="match status" value="1"/>
</dbReference>
<organism evidence="7 8">
    <name type="scientific">Leucobacter denitrificans</name>
    <dbReference type="NCBI Taxonomy" id="683042"/>
    <lineage>
        <taxon>Bacteria</taxon>
        <taxon>Bacillati</taxon>
        <taxon>Actinomycetota</taxon>
        <taxon>Actinomycetes</taxon>
        <taxon>Micrococcales</taxon>
        <taxon>Microbacteriaceae</taxon>
        <taxon>Leucobacter</taxon>
    </lineage>
</organism>
<evidence type="ECO:0000256" key="5">
    <source>
        <dbReference type="ARBA" id="ARBA00022833"/>
    </source>
</evidence>
<evidence type="ECO:0000259" key="6">
    <source>
        <dbReference type="SMART" id="SM00849"/>
    </source>
</evidence>
<dbReference type="InterPro" id="IPR036866">
    <property type="entry name" value="RibonucZ/Hydroxyglut_hydro"/>
</dbReference>
<dbReference type="CDD" id="cd07729">
    <property type="entry name" value="AHL_lactonase_MBL-fold"/>
    <property type="match status" value="1"/>
</dbReference>
<evidence type="ECO:0000256" key="4">
    <source>
        <dbReference type="ARBA" id="ARBA00022801"/>
    </source>
</evidence>
<accession>A0A7G9S811</accession>
<dbReference type="InterPro" id="IPR001279">
    <property type="entry name" value="Metallo-B-lactamas"/>
</dbReference>
<name>A0A7G9S811_9MICO</name>
<evidence type="ECO:0000313" key="7">
    <source>
        <dbReference type="EMBL" id="QNN63986.1"/>
    </source>
</evidence>
<dbReference type="Proteomes" id="UP000515934">
    <property type="component" value="Chromosome"/>
</dbReference>
<dbReference type="GO" id="GO:0046872">
    <property type="term" value="F:metal ion binding"/>
    <property type="evidence" value="ECO:0007669"/>
    <property type="project" value="UniProtKB-KW"/>
</dbReference>
<dbReference type="KEGG" id="ldn:H9L06_08475"/>
<dbReference type="Gene3D" id="3.60.15.10">
    <property type="entry name" value="Ribonuclease Z/Hydroxyacylglutathione hydrolase-like"/>
    <property type="match status" value="1"/>
</dbReference>
<feature type="domain" description="Metallo-beta-lactamase" evidence="6">
    <location>
        <begin position="34"/>
        <end position="235"/>
    </location>
</feature>
<dbReference type="PANTHER" id="PTHR42978">
    <property type="entry name" value="QUORUM-QUENCHING LACTONASE YTNP-RELATED-RELATED"/>
    <property type="match status" value="1"/>
</dbReference>
<evidence type="ECO:0000256" key="3">
    <source>
        <dbReference type="ARBA" id="ARBA00022723"/>
    </source>
</evidence>
<dbReference type="Pfam" id="PF00753">
    <property type="entry name" value="Lactamase_B"/>
    <property type="match status" value="1"/>
</dbReference>
<proteinExistence type="inferred from homology"/>
<comment type="cofactor">
    <cofactor evidence="1">
        <name>Zn(2+)</name>
        <dbReference type="ChEBI" id="CHEBI:29105"/>
    </cofactor>
</comment>
<dbReference type="AlphaFoldDB" id="A0A7G9S811"/>
<evidence type="ECO:0000256" key="1">
    <source>
        <dbReference type="ARBA" id="ARBA00001947"/>
    </source>
</evidence>
<keyword evidence="8" id="KW-1185">Reference proteome</keyword>
<keyword evidence="5" id="KW-0862">Zinc</keyword>
<dbReference type="SUPFAM" id="SSF56281">
    <property type="entry name" value="Metallo-hydrolase/oxidoreductase"/>
    <property type="match status" value="1"/>
</dbReference>